<dbReference type="GO" id="GO:0065002">
    <property type="term" value="P:intracellular protein transmembrane transport"/>
    <property type="evidence" value="ECO:0007669"/>
    <property type="project" value="TreeGrafter"/>
</dbReference>
<evidence type="ECO:0000256" key="8">
    <source>
        <dbReference type="ARBA" id="ARBA00023010"/>
    </source>
</evidence>
<organism evidence="11 12">
    <name type="scientific">Heyndrickxia coagulans</name>
    <name type="common">Weizmannia coagulans</name>
    <dbReference type="NCBI Taxonomy" id="1398"/>
    <lineage>
        <taxon>Bacteria</taxon>
        <taxon>Bacillati</taxon>
        <taxon>Bacillota</taxon>
        <taxon>Bacilli</taxon>
        <taxon>Bacillales</taxon>
        <taxon>Bacillaceae</taxon>
        <taxon>Heyndrickxia</taxon>
    </lineage>
</organism>
<dbReference type="AlphaFoldDB" id="A0A133KBS2"/>
<feature type="transmembrane region" description="Helical" evidence="10">
    <location>
        <begin position="69"/>
        <end position="91"/>
    </location>
</feature>
<feature type="transmembrane region" description="Helical" evidence="10">
    <location>
        <begin position="20"/>
        <end position="38"/>
    </location>
</feature>
<evidence type="ECO:0000256" key="4">
    <source>
        <dbReference type="ARBA" id="ARBA00022475"/>
    </source>
</evidence>
<evidence type="ECO:0000313" key="11">
    <source>
        <dbReference type="EMBL" id="KWZ76927.1"/>
    </source>
</evidence>
<protein>
    <recommendedName>
        <fullName evidence="10">Protein-export membrane protein SecG</fullName>
    </recommendedName>
</protein>
<dbReference type="GO" id="GO:0009306">
    <property type="term" value="P:protein secretion"/>
    <property type="evidence" value="ECO:0007669"/>
    <property type="project" value="UniProtKB-UniRule"/>
</dbReference>
<keyword evidence="4 10" id="KW-1003">Cell membrane</keyword>
<keyword evidence="3 10" id="KW-0813">Transport</keyword>
<evidence type="ECO:0000256" key="9">
    <source>
        <dbReference type="ARBA" id="ARBA00023136"/>
    </source>
</evidence>
<comment type="caution">
    <text evidence="11">The sequence shown here is derived from an EMBL/GenBank/DDBJ whole genome shotgun (WGS) entry which is preliminary data.</text>
</comment>
<gene>
    <name evidence="11" type="ORF">HMPREF3213_03594</name>
</gene>
<dbReference type="GO" id="GO:0043952">
    <property type="term" value="P:protein transport by the Sec complex"/>
    <property type="evidence" value="ECO:0007669"/>
    <property type="project" value="TreeGrafter"/>
</dbReference>
<dbReference type="Pfam" id="PF03840">
    <property type="entry name" value="SecG"/>
    <property type="match status" value="1"/>
</dbReference>
<dbReference type="EMBL" id="LRPN01000184">
    <property type="protein sequence ID" value="KWZ76927.1"/>
    <property type="molecule type" value="Genomic_DNA"/>
</dbReference>
<evidence type="ECO:0000256" key="5">
    <source>
        <dbReference type="ARBA" id="ARBA00022692"/>
    </source>
</evidence>
<evidence type="ECO:0000256" key="10">
    <source>
        <dbReference type="RuleBase" id="RU365087"/>
    </source>
</evidence>
<evidence type="ECO:0000256" key="1">
    <source>
        <dbReference type="ARBA" id="ARBA00004651"/>
    </source>
</evidence>
<comment type="similarity">
    <text evidence="2 10">Belongs to the SecG family.</text>
</comment>
<keyword evidence="6 10" id="KW-0653">Protein transport</keyword>
<dbReference type="PANTHER" id="PTHR34182">
    <property type="entry name" value="PROTEIN-EXPORT MEMBRANE PROTEIN SECG"/>
    <property type="match status" value="1"/>
</dbReference>
<evidence type="ECO:0000256" key="7">
    <source>
        <dbReference type="ARBA" id="ARBA00022989"/>
    </source>
</evidence>
<reference evidence="12" key="1">
    <citation type="submission" date="2016-01" db="EMBL/GenBank/DDBJ databases">
        <authorList>
            <person name="Mitreva M."/>
            <person name="Pepin K.H."/>
            <person name="Mihindukulasuriya K.A."/>
            <person name="Fulton R."/>
            <person name="Fronick C."/>
            <person name="O'Laughlin M."/>
            <person name="Miner T."/>
            <person name="Herter B."/>
            <person name="Rosa B.A."/>
            <person name="Cordes M."/>
            <person name="Tomlinson C."/>
            <person name="Wollam A."/>
            <person name="Palsikar V.B."/>
            <person name="Mardis E.R."/>
            <person name="Wilson R.K."/>
        </authorList>
    </citation>
    <scope>NUCLEOTIDE SEQUENCE [LARGE SCALE GENOMIC DNA]</scope>
    <source>
        <strain evidence="12">GED7749B</strain>
    </source>
</reference>
<dbReference type="GO" id="GO:0015450">
    <property type="term" value="F:protein-transporting ATPase activity"/>
    <property type="evidence" value="ECO:0007669"/>
    <property type="project" value="UniProtKB-UniRule"/>
</dbReference>
<name>A0A133KBS2_HEYCO</name>
<dbReference type="Proteomes" id="UP000070376">
    <property type="component" value="Unassembled WGS sequence"/>
</dbReference>
<dbReference type="PATRIC" id="fig|1398.22.peg.3601"/>
<keyword evidence="8 10" id="KW-0811">Translocation</keyword>
<dbReference type="InterPro" id="IPR004692">
    <property type="entry name" value="SecG"/>
</dbReference>
<evidence type="ECO:0000256" key="6">
    <source>
        <dbReference type="ARBA" id="ARBA00022927"/>
    </source>
</evidence>
<proteinExistence type="inferred from homology"/>
<dbReference type="PRINTS" id="PR01651">
    <property type="entry name" value="SECGEXPORT"/>
</dbReference>
<sequence length="93" mass="10008">MVHSRLGIARLRRCAVVHTLLLTLLIIDSILLIAVILLQPGKSTGLSGAISGGAEQLFGKQKVRGIDLILHRITIVLAVLFFLLAIGLAYINL</sequence>
<keyword evidence="7 10" id="KW-1133">Transmembrane helix</keyword>
<keyword evidence="9 10" id="KW-0472">Membrane</keyword>
<comment type="subcellular location">
    <subcellularLocation>
        <location evidence="1 10">Cell membrane</location>
        <topology evidence="1 10">Multi-pass membrane protein</topology>
    </subcellularLocation>
</comment>
<evidence type="ECO:0000256" key="3">
    <source>
        <dbReference type="ARBA" id="ARBA00022448"/>
    </source>
</evidence>
<evidence type="ECO:0000256" key="2">
    <source>
        <dbReference type="ARBA" id="ARBA00008445"/>
    </source>
</evidence>
<keyword evidence="5 10" id="KW-0812">Transmembrane</keyword>
<evidence type="ECO:0000313" key="12">
    <source>
        <dbReference type="Proteomes" id="UP000070376"/>
    </source>
</evidence>
<dbReference type="PANTHER" id="PTHR34182:SF1">
    <property type="entry name" value="PROTEIN-EXPORT MEMBRANE PROTEIN SECG"/>
    <property type="match status" value="1"/>
</dbReference>
<dbReference type="NCBIfam" id="TIGR00810">
    <property type="entry name" value="secG"/>
    <property type="match status" value="1"/>
</dbReference>
<comment type="function">
    <text evidence="10">Involved in protein export. Participates in an early event of protein translocation.</text>
</comment>
<dbReference type="GO" id="GO:0005886">
    <property type="term" value="C:plasma membrane"/>
    <property type="evidence" value="ECO:0007669"/>
    <property type="project" value="UniProtKB-SubCell"/>
</dbReference>
<accession>A0A133KBS2</accession>